<proteinExistence type="inferred from homology"/>
<dbReference type="InterPro" id="IPR038959">
    <property type="entry name" value="Prp19"/>
</dbReference>
<evidence type="ECO:0000313" key="6">
    <source>
        <dbReference type="Proteomes" id="UP001439008"/>
    </source>
</evidence>
<dbReference type="Proteomes" id="UP001439008">
    <property type="component" value="Unassembled WGS sequence"/>
</dbReference>
<dbReference type="InterPro" id="IPR015943">
    <property type="entry name" value="WD40/YVTN_repeat-like_dom_sf"/>
</dbReference>
<evidence type="ECO:0000256" key="1">
    <source>
        <dbReference type="ARBA" id="ARBA00022574"/>
    </source>
</evidence>
<comment type="pathway">
    <text evidence="4">Protein modification; protein ubiquitination.</text>
</comment>
<accession>A0ABV2AQJ1</accession>
<protein>
    <recommendedName>
        <fullName evidence="4">Pre-mRNA-processing factor 19</fullName>
        <ecNumber evidence="4">2.3.2.27</ecNumber>
    </recommendedName>
</protein>
<keyword evidence="2" id="KW-0677">Repeat</keyword>
<feature type="repeat" description="WD" evidence="3">
    <location>
        <begin position="54"/>
        <end position="85"/>
    </location>
</feature>
<comment type="function">
    <text evidence="4">Ubiquitin-protein ligase which is mainly involved pre-mRNA splicing and DNA repair. Required for pre-mRNA splicing as component of the spliceosome.</text>
</comment>
<feature type="non-terminal residue" evidence="5">
    <location>
        <position position="1"/>
    </location>
</feature>
<dbReference type="InterPro" id="IPR036322">
    <property type="entry name" value="WD40_repeat_dom_sf"/>
</dbReference>
<keyword evidence="4" id="KW-0507">mRNA processing</keyword>
<dbReference type="PANTHER" id="PTHR43995:SF1">
    <property type="entry name" value="PRE-MRNA-PROCESSING FACTOR 19"/>
    <property type="match status" value="1"/>
</dbReference>
<dbReference type="Gene3D" id="2.130.10.10">
    <property type="entry name" value="YVTN repeat-like/Quinoprotein amine dehydrogenase"/>
    <property type="match status" value="1"/>
</dbReference>
<comment type="subunit">
    <text evidence="4">Homotetramer.</text>
</comment>
<dbReference type="SMART" id="SM00320">
    <property type="entry name" value="WD40"/>
    <property type="match status" value="6"/>
</dbReference>
<dbReference type="PANTHER" id="PTHR43995">
    <property type="entry name" value="PRE-MRNA-PROCESSING FACTOR 19"/>
    <property type="match status" value="1"/>
</dbReference>
<dbReference type="InterPro" id="IPR019775">
    <property type="entry name" value="WD40_repeat_CS"/>
</dbReference>
<evidence type="ECO:0000256" key="4">
    <source>
        <dbReference type="RuleBase" id="RU367101"/>
    </source>
</evidence>
<keyword evidence="4" id="KW-0833">Ubl conjugation pathway</keyword>
<keyword evidence="1 3" id="KW-0853">WD repeat</keyword>
<dbReference type="EMBL" id="JBDODL010001972">
    <property type="protein sequence ID" value="MES1921943.1"/>
    <property type="molecule type" value="Genomic_DNA"/>
</dbReference>
<feature type="repeat" description="WD" evidence="3">
    <location>
        <begin position="138"/>
        <end position="179"/>
    </location>
</feature>
<comment type="subcellular location">
    <subcellularLocation>
        <location evidence="4">Nucleus</location>
    </subcellularLocation>
</comment>
<comment type="catalytic activity">
    <reaction evidence="4">
        <text>S-ubiquitinyl-[E2 ubiquitin-conjugating enzyme]-L-cysteine + [acceptor protein]-L-lysine = [E2 ubiquitin-conjugating enzyme]-L-cysteine + N(6)-ubiquitinyl-[acceptor protein]-L-lysine.</text>
        <dbReference type="EC" id="2.3.2.27"/>
    </reaction>
</comment>
<dbReference type="PRINTS" id="PR00320">
    <property type="entry name" value="GPROTEINBRPT"/>
</dbReference>
<keyword evidence="4" id="KW-0227">DNA damage</keyword>
<dbReference type="PROSITE" id="PS50294">
    <property type="entry name" value="WD_REPEATS_REGION"/>
    <property type="match status" value="1"/>
</dbReference>
<evidence type="ECO:0000313" key="5">
    <source>
        <dbReference type="EMBL" id="MES1921943.1"/>
    </source>
</evidence>
<organism evidence="5 6">
    <name type="scientific">Bonamia ostreae</name>
    <dbReference type="NCBI Taxonomy" id="126728"/>
    <lineage>
        <taxon>Eukaryota</taxon>
        <taxon>Sar</taxon>
        <taxon>Rhizaria</taxon>
        <taxon>Endomyxa</taxon>
        <taxon>Ascetosporea</taxon>
        <taxon>Haplosporida</taxon>
        <taxon>Bonamia</taxon>
    </lineage>
</organism>
<reference evidence="5 6" key="1">
    <citation type="journal article" date="2024" name="BMC Biol.">
        <title>Comparative genomics of Ascetosporea gives new insight into the evolutionary basis for animal parasitism in Rhizaria.</title>
        <authorList>
            <person name="Hiltunen Thoren M."/>
            <person name="Onut-Brannstrom I."/>
            <person name="Alfjorden A."/>
            <person name="Peckova H."/>
            <person name="Swords F."/>
            <person name="Hooper C."/>
            <person name="Holzer A.S."/>
            <person name="Bass D."/>
            <person name="Burki F."/>
        </authorList>
    </citation>
    <scope>NUCLEOTIDE SEQUENCE [LARGE SCALE GENOMIC DNA]</scope>
    <source>
        <strain evidence="5">20-A016</strain>
    </source>
</reference>
<name>A0ABV2AQJ1_9EUKA</name>
<keyword evidence="4" id="KW-0539">Nucleus</keyword>
<evidence type="ECO:0000256" key="2">
    <source>
        <dbReference type="ARBA" id="ARBA00022737"/>
    </source>
</evidence>
<feature type="repeat" description="WD" evidence="3">
    <location>
        <begin position="180"/>
        <end position="221"/>
    </location>
</feature>
<dbReference type="EC" id="2.3.2.27" evidence="4"/>
<keyword evidence="4" id="KW-0808">Transferase</keyword>
<keyword evidence="6" id="KW-1185">Reference proteome</keyword>
<comment type="caution">
    <text evidence="5">The sequence shown here is derived from an EMBL/GenBank/DDBJ whole genome shotgun (WGS) entry which is preliminary data.</text>
</comment>
<dbReference type="PROSITE" id="PS50082">
    <property type="entry name" value="WD_REPEATS_2"/>
    <property type="match status" value="3"/>
</dbReference>
<evidence type="ECO:0000256" key="3">
    <source>
        <dbReference type="PROSITE-ProRule" id="PRU00221"/>
    </source>
</evidence>
<dbReference type="Pfam" id="PF00400">
    <property type="entry name" value="WD40"/>
    <property type="match status" value="4"/>
</dbReference>
<gene>
    <name evidence="5" type="primary">PRPF19</name>
    <name evidence="5" type="ORF">MHBO_003469</name>
</gene>
<sequence>KFSKKWSIGSKTKKFNSFEITKNNIFIGNDDGSIGVYDQNSTKNELKPTLKNYLDHHSDRISKLSSFSPKTFVSASHDNSIAIWDKSDKFDLRKSLKPHSDKITGLSIQPMRRHFATCSYDKTWAFIDLEYAKKLRNSEKQESELICISFHPDGLIFGAGSNGGALKMWDIKSQSDVATFEHGKTSVTAIAFSENGYYLASGGSDGVVRLWDLRKSDTIAKLPKLSSAVDDVVFDPFGGYLAVCGDFGLSLYTSKKWESVKNLNKKGAIAINFDEDRLTAIQKNGSGLISYAV</sequence>
<dbReference type="InterPro" id="IPR001680">
    <property type="entry name" value="WD40_rpt"/>
</dbReference>
<keyword evidence="4" id="KW-0508">mRNA splicing</keyword>
<keyword evidence="4" id="KW-0747">Spliceosome</keyword>
<dbReference type="SUPFAM" id="SSF50978">
    <property type="entry name" value="WD40 repeat-like"/>
    <property type="match status" value="1"/>
</dbReference>
<dbReference type="PROSITE" id="PS00678">
    <property type="entry name" value="WD_REPEATS_1"/>
    <property type="match status" value="1"/>
</dbReference>
<comment type="similarity">
    <text evidence="4">Belongs to the WD repeat PRP19 family.</text>
</comment>
<keyword evidence="4" id="KW-0234">DNA repair</keyword>
<dbReference type="InterPro" id="IPR020472">
    <property type="entry name" value="WD40_PAC1"/>
</dbReference>